<evidence type="ECO:0000313" key="3">
    <source>
        <dbReference type="Proteomes" id="UP001172101"/>
    </source>
</evidence>
<feature type="region of interest" description="Disordered" evidence="1">
    <location>
        <begin position="259"/>
        <end position="279"/>
    </location>
</feature>
<feature type="compositionally biased region" description="Basic and acidic residues" evidence="1">
    <location>
        <begin position="452"/>
        <end position="468"/>
    </location>
</feature>
<gene>
    <name evidence="2" type="ORF">B0T26DRAFT_765604</name>
</gene>
<accession>A0AA40B4G0</accession>
<dbReference type="Proteomes" id="UP001172101">
    <property type="component" value="Unassembled WGS sequence"/>
</dbReference>
<reference evidence="2" key="1">
    <citation type="submission" date="2023-06" db="EMBL/GenBank/DDBJ databases">
        <title>Genome-scale phylogeny and comparative genomics of the fungal order Sordariales.</title>
        <authorList>
            <consortium name="Lawrence Berkeley National Laboratory"/>
            <person name="Hensen N."/>
            <person name="Bonometti L."/>
            <person name="Westerberg I."/>
            <person name="Brannstrom I.O."/>
            <person name="Guillou S."/>
            <person name="Cros-Aarteil S."/>
            <person name="Calhoun S."/>
            <person name="Haridas S."/>
            <person name="Kuo A."/>
            <person name="Mondo S."/>
            <person name="Pangilinan J."/>
            <person name="Riley R."/>
            <person name="LaButti K."/>
            <person name="Andreopoulos B."/>
            <person name="Lipzen A."/>
            <person name="Chen C."/>
            <person name="Yanf M."/>
            <person name="Daum C."/>
            <person name="Ng V."/>
            <person name="Clum A."/>
            <person name="Steindorff A."/>
            <person name="Ohm R."/>
            <person name="Martin F."/>
            <person name="Silar P."/>
            <person name="Natvig D."/>
            <person name="Lalanne C."/>
            <person name="Gautier V."/>
            <person name="Ament-velasquez S.L."/>
            <person name="Kruys A."/>
            <person name="Hutchinson M.I."/>
            <person name="Powell A.J."/>
            <person name="Barry K."/>
            <person name="Miller A.N."/>
            <person name="Grigoriev I.V."/>
            <person name="Debuchy R."/>
            <person name="Gladieux P."/>
            <person name="Thoren M.H."/>
            <person name="Johannesson H."/>
        </authorList>
    </citation>
    <scope>NUCLEOTIDE SEQUENCE</scope>
    <source>
        <strain evidence="2">SMH2392-1A</strain>
    </source>
</reference>
<dbReference type="EMBL" id="JAUIRO010000002">
    <property type="protein sequence ID" value="KAK0727526.1"/>
    <property type="molecule type" value="Genomic_DNA"/>
</dbReference>
<protein>
    <submittedName>
        <fullName evidence="2">Uncharacterized protein</fullName>
    </submittedName>
</protein>
<feature type="region of interest" description="Disordered" evidence="1">
    <location>
        <begin position="401"/>
        <end position="503"/>
    </location>
</feature>
<evidence type="ECO:0000313" key="2">
    <source>
        <dbReference type="EMBL" id="KAK0727526.1"/>
    </source>
</evidence>
<dbReference type="AlphaFoldDB" id="A0AA40B4G0"/>
<evidence type="ECO:0000256" key="1">
    <source>
        <dbReference type="SAM" id="MobiDB-lite"/>
    </source>
</evidence>
<keyword evidence="3" id="KW-1185">Reference proteome</keyword>
<feature type="compositionally biased region" description="Basic and acidic residues" evidence="1">
    <location>
        <begin position="268"/>
        <end position="279"/>
    </location>
</feature>
<name>A0AA40B4G0_9PEZI</name>
<sequence>MAAQTRRVNHTFYQCPPKEYEPRAIVTLPADDGLVFEYSGCSHDSYEKEGARDCFKCRILAYKEAIEENFNPLTQEKSLDKGKLVLLASRAGKMLQEDQLIPHYWRCLNSPECKHMNTFRRPFDEARRAKVKCSSCGFRFHNSCYVFNRFGIAIGSADGTVMVRGGPSYFEWVYRIHKNSREDCGHVRQEWSCDMCDKRRFEDEPKLAKLFNKRDKKKSYVLLAGRDYAEQGFDELIEDLDKQVVLYKEEESKLREKISELSGGRPYNSKEAERRDDVTKQLQEECSALNNLQVVRRVREAESAETKNSKAKRGGKSNFSKPSKLFSGKIPPAAPKPPTAKTVPPRQPATDSQFYGEGYLSDEYVDEYSDEDSHLTPQEIHRRPHVNIEVNDTGRYYYQEPGYSYPSGSRPPMGDAAYSRGYDRAPPPPPGFSGIPLRPAAPSRFPAPAPQPEERRTYEERLRDRTDPARLPAQPEPRRLSPEEQSKAEMVKMKERINRNTGR</sequence>
<proteinExistence type="predicted"/>
<comment type="caution">
    <text evidence="2">The sequence shown here is derived from an EMBL/GenBank/DDBJ whole genome shotgun (WGS) entry which is preliminary data.</text>
</comment>
<feature type="region of interest" description="Disordered" evidence="1">
    <location>
        <begin position="300"/>
        <end position="354"/>
    </location>
</feature>
<feature type="compositionally biased region" description="Low complexity" evidence="1">
    <location>
        <begin position="401"/>
        <end position="412"/>
    </location>
</feature>
<feature type="compositionally biased region" description="Basic and acidic residues" evidence="1">
    <location>
        <begin position="476"/>
        <end position="503"/>
    </location>
</feature>
<dbReference type="GeneID" id="85329734"/>
<organism evidence="2 3">
    <name type="scientific">Lasiosphaeria miniovina</name>
    <dbReference type="NCBI Taxonomy" id="1954250"/>
    <lineage>
        <taxon>Eukaryota</taxon>
        <taxon>Fungi</taxon>
        <taxon>Dikarya</taxon>
        <taxon>Ascomycota</taxon>
        <taxon>Pezizomycotina</taxon>
        <taxon>Sordariomycetes</taxon>
        <taxon>Sordariomycetidae</taxon>
        <taxon>Sordariales</taxon>
        <taxon>Lasiosphaeriaceae</taxon>
        <taxon>Lasiosphaeria</taxon>
    </lineage>
</organism>
<dbReference type="RefSeq" id="XP_060300381.1">
    <property type="nucleotide sequence ID" value="XM_060446464.1"/>
</dbReference>